<reference evidence="1 2" key="1">
    <citation type="submission" date="2016-12" db="EMBL/GenBank/DDBJ databases">
        <title>Draft genome sequence of Fusarium oxysporum causing rot on Narcissus.</title>
        <authorList>
            <person name="Armitage A.D."/>
            <person name="Taylor A."/>
            <person name="Clarkson J.P."/>
            <person name="Harrison R.J."/>
            <person name="Jackson A.C."/>
        </authorList>
    </citation>
    <scope>NUCLEOTIDE SEQUENCE [LARGE SCALE GENOMIC DNA]</scope>
    <source>
        <strain evidence="1 2">N139</strain>
    </source>
</reference>
<organism evidence="1 2">
    <name type="scientific">Fusarium oxysporum f. sp. narcissi</name>
    <dbReference type="NCBI Taxonomy" id="451672"/>
    <lineage>
        <taxon>Eukaryota</taxon>
        <taxon>Fungi</taxon>
        <taxon>Dikarya</taxon>
        <taxon>Ascomycota</taxon>
        <taxon>Pezizomycotina</taxon>
        <taxon>Sordariomycetes</taxon>
        <taxon>Hypocreomycetidae</taxon>
        <taxon>Hypocreales</taxon>
        <taxon>Nectriaceae</taxon>
        <taxon>Fusarium</taxon>
        <taxon>Fusarium oxysporum species complex</taxon>
    </lineage>
</organism>
<evidence type="ECO:0000313" key="1">
    <source>
        <dbReference type="EMBL" id="RYC79987.1"/>
    </source>
</evidence>
<accession>A0A4Q2V7R9</accession>
<comment type="caution">
    <text evidence="1">The sequence shown here is derived from an EMBL/GenBank/DDBJ whole genome shotgun (WGS) entry which is preliminary data.</text>
</comment>
<dbReference type="AlphaFoldDB" id="A0A4Q2V7R9"/>
<evidence type="ECO:0000313" key="2">
    <source>
        <dbReference type="Proteomes" id="UP000290540"/>
    </source>
</evidence>
<proteinExistence type="predicted"/>
<dbReference type="InterPro" id="IPR043519">
    <property type="entry name" value="NT_sf"/>
</dbReference>
<gene>
    <name evidence="1" type="ORF">BFJ63_vAg17128</name>
</gene>
<dbReference type="SUPFAM" id="SSF81301">
    <property type="entry name" value="Nucleotidyltransferase"/>
    <property type="match status" value="1"/>
</dbReference>
<name>A0A4Q2V7R9_FUSOX</name>
<dbReference type="EMBL" id="MQTW01000466">
    <property type="protein sequence ID" value="RYC79987.1"/>
    <property type="molecule type" value="Genomic_DNA"/>
</dbReference>
<sequence length="85" mass="9765">MVWDQYLADDYETFVNNMKVTLDKELKRQKIRANVTGRVKSEDSIKKSIARRKQGKSLDSLKDIIDGIHNLAGFRIIVQYPSGIP</sequence>
<protein>
    <submittedName>
        <fullName evidence="1">Uncharacterized protein</fullName>
    </submittedName>
</protein>
<dbReference type="Proteomes" id="UP000290540">
    <property type="component" value="Unassembled WGS sequence"/>
</dbReference>
<dbReference type="Gene3D" id="3.30.460.10">
    <property type="entry name" value="Beta Polymerase, domain 2"/>
    <property type="match status" value="1"/>
</dbReference>